<evidence type="ECO:0000256" key="1">
    <source>
        <dbReference type="SAM" id="MobiDB-lite"/>
    </source>
</evidence>
<evidence type="ECO:0000313" key="3">
    <source>
        <dbReference type="Proteomes" id="UP000755551"/>
    </source>
</evidence>
<sequence>MTLCKDLVEGRIRFYWTSQSGALLSPMMATLQEAAEWWTAFQFSQYEGPERRCSIIDRRSDHDKRRRFESRDANPMGRRTTDRPVRVDCDMATPKIDLINRMETSLEAVDRPAH</sequence>
<dbReference type="RefSeq" id="WP_217335917.1">
    <property type="nucleotide sequence ID" value="NZ_JAHQZT010000026.1"/>
</dbReference>
<reference evidence="2 3" key="1">
    <citation type="submission" date="2021-06" db="EMBL/GenBank/DDBJ databases">
        <title>Bacterium isolated from marine sediment.</title>
        <authorList>
            <person name="Zhu K.-L."/>
            <person name="Du Z.-J."/>
            <person name="Liang Q.-Y."/>
        </authorList>
    </citation>
    <scope>NUCLEOTIDE SEQUENCE [LARGE SCALE GENOMIC DNA]</scope>
    <source>
        <strain evidence="2 3">A346</strain>
    </source>
</reference>
<feature type="region of interest" description="Disordered" evidence="1">
    <location>
        <begin position="57"/>
        <end position="86"/>
    </location>
</feature>
<gene>
    <name evidence="2" type="ORF">KTN04_14320</name>
</gene>
<dbReference type="Proteomes" id="UP000755551">
    <property type="component" value="Unassembled WGS sequence"/>
</dbReference>
<evidence type="ECO:0000313" key="2">
    <source>
        <dbReference type="EMBL" id="MBV0934512.1"/>
    </source>
</evidence>
<comment type="caution">
    <text evidence="2">The sequence shown here is derived from an EMBL/GenBank/DDBJ whole genome shotgun (WGS) entry which is preliminary data.</text>
</comment>
<keyword evidence="3" id="KW-1185">Reference proteome</keyword>
<accession>A0ABS6MDY3</accession>
<organism evidence="2 3">
    <name type="scientific">Marinobacterium weihaiense</name>
    <dbReference type="NCBI Taxonomy" id="2851016"/>
    <lineage>
        <taxon>Bacteria</taxon>
        <taxon>Pseudomonadati</taxon>
        <taxon>Pseudomonadota</taxon>
        <taxon>Gammaproteobacteria</taxon>
        <taxon>Oceanospirillales</taxon>
        <taxon>Oceanospirillaceae</taxon>
        <taxon>Marinobacterium</taxon>
    </lineage>
</organism>
<dbReference type="EMBL" id="JAHQZT010000026">
    <property type="protein sequence ID" value="MBV0934512.1"/>
    <property type="molecule type" value="Genomic_DNA"/>
</dbReference>
<name>A0ABS6MDY3_9GAMM</name>
<protein>
    <submittedName>
        <fullName evidence="2">Uncharacterized protein</fullName>
    </submittedName>
</protein>
<proteinExistence type="predicted"/>